<sequence>MEQSKSEQALQGPVVVDAPGGVISIVALSGVVRIEDVEDEGP</sequence>
<dbReference type="EMBL" id="CP108254">
    <property type="protein sequence ID" value="WTU45924.1"/>
    <property type="molecule type" value="Genomic_DNA"/>
</dbReference>
<dbReference type="AlphaFoldDB" id="A0AAU2HCP7"/>
<organism evidence="1">
    <name type="scientific">Streptomyces sp. NBC_00060</name>
    <dbReference type="NCBI Taxonomy" id="2975636"/>
    <lineage>
        <taxon>Bacteria</taxon>
        <taxon>Bacillati</taxon>
        <taxon>Actinomycetota</taxon>
        <taxon>Actinomycetes</taxon>
        <taxon>Kitasatosporales</taxon>
        <taxon>Streptomycetaceae</taxon>
        <taxon>Streptomyces</taxon>
    </lineage>
</organism>
<proteinExistence type="predicted"/>
<geneLocation type="plasmid" evidence="1">
    <name>unnamed1</name>
</geneLocation>
<gene>
    <name evidence="1" type="ORF">OHV25_40735</name>
</gene>
<accession>A0AAU2HCP7</accession>
<keyword evidence="1" id="KW-0614">Plasmid</keyword>
<name>A0AAU2HCP7_9ACTN</name>
<reference evidence="1" key="1">
    <citation type="submission" date="2022-10" db="EMBL/GenBank/DDBJ databases">
        <title>The complete genomes of actinobacterial strains from the NBC collection.</title>
        <authorList>
            <person name="Joergensen T.S."/>
            <person name="Alvarez Arevalo M."/>
            <person name="Sterndorff E.B."/>
            <person name="Faurdal D."/>
            <person name="Vuksanovic O."/>
            <person name="Mourched A.-S."/>
            <person name="Charusanti P."/>
            <person name="Shaw S."/>
            <person name="Blin K."/>
            <person name="Weber T."/>
        </authorList>
    </citation>
    <scope>NUCLEOTIDE SEQUENCE</scope>
    <source>
        <strain evidence="1">NBC_00060</strain>
        <plasmid evidence="1">unnamed1</plasmid>
    </source>
</reference>
<dbReference type="RefSeq" id="WP_331723713.1">
    <property type="nucleotide sequence ID" value="NZ_CP108254.1"/>
</dbReference>
<protein>
    <submittedName>
        <fullName evidence="1">Uncharacterized protein</fullName>
    </submittedName>
</protein>
<evidence type="ECO:0000313" key="1">
    <source>
        <dbReference type="EMBL" id="WTU45924.1"/>
    </source>
</evidence>